<evidence type="ECO:0000313" key="6">
    <source>
        <dbReference type="EMBL" id="MBB6124309.1"/>
    </source>
</evidence>
<evidence type="ECO:0008006" key="8">
    <source>
        <dbReference type="Google" id="ProtNLM"/>
    </source>
</evidence>
<gene>
    <name evidence="6" type="ORF">FHS92_002038</name>
</gene>
<sequence length="128" mass="14088">MDLMLFARSMGGLGAVLALLAAATWIVRRHDIRLPGRVGLASRGRIGVVERVTVDAKRSLLLIRQDGTEHLLLLSPEGHVVIGESASSPAERPRLDGSTRSVDQPEFRFEPWLEPANDHLILRRTAHA</sequence>
<dbReference type="Pfam" id="PF04347">
    <property type="entry name" value="FliO"/>
    <property type="match status" value="1"/>
</dbReference>
<reference evidence="6 7" key="1">
    <citation type="submission" date="2020-08" db="EMBL/GenBank/DDBJ databases">
        <title>Genomic Encyclopedia of Type Strains, Phase IV (KMG-IV): sequencing the most valuable type-strain genomes for metagenomic binning, comparative biology and taxonomic classification.</title>
        <authorList>
            <person name="Goeker M."/>
        </authorList>
    </citation>
    <scope>NUCLEOTIDE SEQUENCE [LARGE SCALE GENOMIC DNA]</scope>
    <source>
        <strain evidence="6 7">DSM 102255</strain>
    </source>
</reference>
<evidence type="ECO:0000256" key="2">
    <source>
        <dbReference type="ARBA" id="ARBA00022475"/>
    </source>
</evidence>
<keyword evidence="4" id="KW-1133">Transmembrane helix</keyword>
<dbReference type="Proteomes" id="UP000552700">
    <property type="component" value="Unassembled WGS sequence"/>
</dbReference>
<name>A0A841IZB8_9SPHN</name>
<organism evidence="6 7">
    <name type="scientific">Sphingobium subterraneum</name>
    <dbReference type="NCBI Taxonomy" id="627688"/>
    <lineage>
        <taxon>Bacteria</taxon>
        <taxon>Pseudomonadati</taxon>
        <taxon>Pseudomonadota</taxon>
        <taxon>Alphaproteobacteria</taxon>
        <taxon>Sphingomonadales</taxon>
        <taxon>Sphingomonadaceae</taxon>
        <taxon>Sphingobium</taxon>
    </lineage>
</organism>
<keyword evidence="2" id="KW-1003">Cell membrane</keyword>
<evidence type="ECO:0000256" key="4">
    <source>
        <dbReference type="ARBA" id="ARBA00022989"/>
    </source>
</evidence>
<dbReference type="AlphaFoldDB" id="A0A841IZB8"/>
<keyword evidence="7" id="KW-1185">Reference proteome</keyword>
<comment type="caution">
    <text evidence="6">The sequence shown here is derived from an EMBL/GenBank/DDBJ whole genome shotgun (WGS) entry which is preliminary data.</text>
</comment>
<proteinExistence type="predicted"/>
<keyword evidence="3" id="KW-0812">Transmembrane</keyword>
<dbReference type="InterPro" id="IPR022781">
    <property type="entry name" value="Flagellar_biosynth_FliO"/>
</dbReference>
<comment type="subcellular location">
    <subcellularLocation>
        <location evidence="1">Cell membrane</location>
    </subcellularLocation>
</comment>
<dbReference type="RefSeq" id="WP_184080110.1">
    <property type="nucleotide sequence ID" value="NZ_JACIJP010000002.1"/>
</dbReference>
<evidence type="ECO:0000256" key="1">
    <source>
        <dbReference type="ARBA" id="ARBA00004236"/>
    </source>
</evidence>
<keyword evidence="5" id="KW-0472">Membrane</keyword>
<evidence type="ECO:0000256" key="5">
    <source>
        <dbReference type="ARBA" id="ARBA00023136"/>
    </source>
</evidence>
<evidence type="ECO:0000313" key="7">
    <source>
        <dbReference type="Proteomes" id="UP000552700"/>
    </source>
</evidence>
<dbReference type="EMBL" id="JACIJP010000002">
    <property type="protein sequence ID" value="MBB6124309.1"/>
    <property type="molecule type" value="Genomic_DNA"/>
</dbReference>
<protein>
    <recommendedName>
        <fullName evidence="8">Flagellar biogenesis protein FliO</fullName>
    </recommendedName>
</protein>
<evidence type="ECO:0000256" key="3">
    <source>
        <dbReference type="ARBA" id="ARBA00022692"/>
    </source>
</evidence>
<accession>A0A841IZB8</accession>